<evidence type="ECO:0000313" key="19">
    <source>
        <dbReference type="EMBL" id="MBD9700234.1"/>
    </source>
</evidence>
<keyword evidence="20" id="KW-1185">Reference proteome</keyword>
<feature type="domain" description="Cytochrome oxidase subunit II copper A binding" evidence="18">
    <location>
        <begin position="155"/>
        <end position="293"/>
    </location>
</feature>
<sequence>MRTKVPVACPPPGRDVKGPPLHSQTPPSRRRRTRLGAIALSAFVVLAVSGCSEEAQRGFLPGYSDGPVTDHTDRITNMWVGSWTALLAVGLITWGLMLWSVIAYRKRKDDHQLPVQTRYHIPLEMMYTAIPIMMIGVLFFYTQRDMAEIRDTSATPDVSIQVVGKQWSWDFNYLDDDVYESGIHAGDVSKLGGETSLDGAVGTDESLPTLYLPVGEKVELILDSRDVIHSFWVPAFLDKLDMIPHRTNKMHIVPQRIGYYAGKCAELCGEHHSGMLFNVAIVSRADYDAAMADLRAKGQTGALGMDLVRQQDAADLTSTEGDN</sequence>
<dbReference type="PROSITE" id="PS00078">
    <property type="entry name" value="COX2"/>
    <property type="match status" value="1"/>
</dbReference>
<evidence type="ECO:0000259" key="18">
    <source>
        <dbReference type="PROSITE" id="PS50857"/>
    </source>
</evidence>
<protein>
    <recommendedName>
        <fullName evidence="3">cytochrome-c oxidase</fullName>
        <ecNumber evidence="3">7.1.1.9</ecNumber>
    </recommendedName>
    <alternativeName>
        <fullName evidence="14">Cytochrome aa3 subunit 2</fullName>
    </alternativeName>
</protein>
<evidence type="ECO:0000256" key="16">
    <source>
        <dbReference type="SAM" id="MobiDB-lite"/>
    </source>
</evidence>
<evidence type="ECO:0000256" key="12">
    <source>
        <dbReference type="ARBA" id="ARBA00023136"/>
    </source>
</evidence>
<keyword evidence="11" id="KW-0186">Copper</keyword>
<dbReference type="EC" id="7.1.1.9" evidence="3"/>
<dbReference type="InterPro" id="IPR008972">
    <property type="entry name" value="Cupredoxin"/>
</dbReference>
<keyword evidence="12 17" id="KW-0472">Membrane</keyword>
<evidence type="ECO:0000256" key="10">
    <source>
        <dbReference type="ARBA" id="ARBA00022989"/>
    </source>
</evidence>
<gene>
    <name evidence="19" type="primary">coxB</name>
    <name evidence="19" type="ORF">IGS67_12170</name>
</gene>
<dbReference type="NCBIfam" id="TIGR02866">
    <property type="entry name" value="CoxB"/>
    <property type="match status" value="1"/>
</dbReference>
<dbReference type="Proteomes" id="UP000642107">
    <property type="component" value="Unassembled WGS sequence"/>
</dbReference>
<keyword evidence="10 17" id="KW-1133">Transmembrane helix</keyword>
<feature type="region of interest" description="Disordered" evidence="16">
    <location>
        <begin position="1"/>
        <end position="31"/>
    </location>
</feature>
<dbReference type="Gene3D" id="2.60.40.420">
    <property type="entry name" value="Cupredoxins - blue copper proteins"/>
    <property type="match status" value="1"/>
</dbReference>
<feature type="transmembrane region" description="Helical" evidence="17">
    <location>
        <begin position="125"/>
        <end position="142"/>
    </location>
</feature>
<keyword evidence="8" id="KW-1278">Translocase</keyword>
<comment type="caution">
    <text evidence="19">The sequence shown here is derived from an EMBL/GenBank/DDBJ whole genome shotgun (WGS) entry which is preliminary data.</text>
</comment>
<evidence type="ECO:0000256" key="7">
    <source>
        <dbReference type="ARBA" id="ARBA00022723"/>
    </source>
</evidence>
<dbReference type="InterPro" id="IPR045187">
    <property type="entry name" value="CcO_II"/>
</dbReference>
<dbReference type="PROSITE" id="PS50857">
    <property type="entry name" value="COX2_CUA"/>
    <property type="match status" value="1"/>
</dbReference>
<reference evidence="19 20" key="1">
    <citation type="submission" date="2020-09" db="EMBL/GenBank/DDBJ databases">
        <title>Flavimobilis rhizosphaerae sp. nov., isolated from rhizosphere soil of Spartina alterniflora.</title>
        <authorList>
            <person name="Hanqin C."/>
        </authorList>
    </citation>
    <scope>NUCLEOTIDE SEQUENCE [LARGE SCALE GENOMIC DNA]</scope>
    <source>
        <strain evidence="19 20">GY 10621</strain>
    </source>
</reference>
<evidence type="ECO:0000256" key="8">
    <source>
        <dbReference type="ARBA" id="ARBA00022967"/>
    </source>
</evidence>
<evidence type="ECO:0000256" key="3">
    <source>
        <dbReference type="ARBA" id="ARBA00012949"/>
    </source>
</evidence>
<dbReference type="InterPro" id="IPR036257">
    <property type="entry name" value="Cyt_c_oxidase_su2_TM_sf"/>
</dbReference>
<dbReference type="Pfam" id="PF00116">
    <property type="entry name" value="COX2"/>
    <property type="match status" value="1"/>
</dbReference>
<dbReference type="InterPro" id="IPR001505">
    <property type="entry name" value="Copper_CuA"/>
</dbReference>
<keyword evidence="6 17" id="KW-0812">Transmembrane</keyword>
<keyword evidence="7" id="KW-0479">Metal-binding</keyword>
<accession>A0ABR9DSX1</accession>
<evidence type="ECO:0000256" key="6">
    <source>
        <dbReference type="ARBA" id="ARBA00022692"/>
    </source>
</evidence>
<evidence type="ECO:0000256" key="1">
    <source>
        <dbReference type="ARBA" id="ARBA00004141"/>
    </source>
</evidence>
<comment type="similarity">
    <text evidence="2">Belongs to the cytochrome c oxidase subunit 2 family.</text>
</comment>
<evidence type="ECO:0000256" key="9">
    <source>
        <dbReference type="ARBA" id="ARBA00022982"/>
    </source>
</evidence>
<proteinExistence type="inferred from homology"/>
<dbReference type="Gene3D" id="1.10.287.90">
    <property type="match status" value="1"/>
</dbReference>
<comment type="function">
    <text evidence="13">Subunits I and II form the functional core of the enzyme complex. Electrons originating in cytochrome c are transferred via heme a and Cu(A) to the binuclear center formed by heme a3 and Cu(B).</text>
</comment>
<evidence type="ECO:0000313" key="20">
    <source>
        <dbReference type="Proteomes" id="UP000642107"/>
    </source>
</evidence>
<dbReference type="SUPFAM" id="SSF49503">
    <property type="entry name" value="Cupredoxins"/>
    <property type="match status" value="1"/>
</dbReference>
<evidence type="ECO:0000256" key="17">
    <source>
        <dbReference type="SAM" id="Phobius"/>
    </source>
</evidence>
<evidence type="ECO:0000256" key="13">
    <source>
        <dbReference type="ARBA" id="ARBA00024688"/>
    </source>
</evidence>
<dbReference type="PANTHER" id="PTHR22888">
    <property type="entry name" value="CYTOCHROME C OXIDASE, SUBUNIT II"/>
    <property type="match status" value="1"/>
</dbReference>
<feature type="transmembrane region" description="Helical" evidence="17">
    <location>
        <begin position="83"/>
        <end position="104"/>
    </location>
</feature>
<dbReference type="InterPro" id="IPR002429">
    <property type="entry name" value="CcO_II-like_C"/>
</dbReference>
<organism evidence="19 20">
    <name type="scientific">Flavimobilis rhizosphaerae</name>
    <dbReference type="NCBI Taxonomy" id="2775421"/>
    <lineage>
        <taxon>Bacteria</taxon>
        <taxon>Bacillati</taxon>
        <taxon>Actinomycetota</taxon>
        <taxon>Actinomycetes</taxon>
        <taxon>Micrococcales</taxon>
        <taxon>Jonesiaceae</taxon>
        <taxon>Flavimobilis</taxon>
    </lineage>
</organism>
<evidence type="ECO:0000256" key="2">
    <source>
        <dbReference type="ARBA" id="ARBA00007866"/>
    </source>
</evidence>
<dbReference type="InterPro" id="IPR014222">
    <property type="entry name" value="Cyt_c_oxidase_su2"/>
</dbReference>
<dbReference type="PRINTS" id="PR01166">
    <property type="entry name" value="CYCOXIDASEII"/>
</dbReference>
<evidence type="ECO:0000256" key="14">
    <source>
        <dbReference type="ARBA" id="ARBA00031399"/>
    </source>
</evidence>
<dbReference type="EMBL" id="JACZDF010000007">
    <property type="protein sequence ID" value="MBD9700234.1"/>
    <property type="molecule type" value="Genomic_DNA"/>
</dbReference>
<name>A0ABR9DSX1_9MICO</name>
<keyword evidence="4" id="KW-0813">Transport</keyword>
<keyword evidence="5" id="KW-0679">Respiratory chain</keyword>
<dbReference type="SUPFAM" id="SSF81464">
    <property type="entry name" value="Cytochrome c oxidase subunit II-like, transmembrane region"/>
    <property type="match status" value="1"/>
</dbReference>
<comment type="subcellular location">
    <subcellularLocation>
        <location evidence="1">Membrane</location>
        <topology evidence="1">Multi-pass membrane protein</topology>
    </subcellularLocation>
</comment>
<evidence type="ECO:0000256" key="5">
    <source>
        <dbReference type="ARBA" id="ARBA00022660"/>
    </source>
</evidence>
<dbReference type="PANTHER" id="PTHR22888:SF9">
    <property type="entry name" value="CYTOCHROME C OXIDASE SUBUNIT 2"/>
    <property type="match status" value="1"/>
</dbReference>
<evidence type="ECO:0000256" key="15">
    <source>
        <dbReference type="ARBA" id="ARBA00047816"/>
    </source>
</evidence>
<evidence type="ECO:0000256" key="11">
    <source>
        <dbReference type="ARBA" id="ARBA00023008"/>
    </source>
</evidence>
<keyword evidence="9" id="KW-0249">Electron transport</keyword>
<comment type="catalytic activity">
    <reaction evidence="15">
        <text>4 Fe(II)-[cytochrome c] + O2 + 8 H(+)(in) = 4 Fe(III)-[cytochrome c] + 2 H2O + 4 H(+)(out)</text>
        <dbReference type="Rhea" id="RHEA:11436"/>
        <dbReference type="Rhea" id="RHEA-COMP:10350"/>
        <dbReference type="Rhea" id="RHEA-COMP:14399"/>
        <dbReference type="ChEBI" id="CHEBI:15377"/>
        <dbReference type="ChEBI" id="CHEBI:15378"/>
        <dbReference type="ChEBI" id="CHEBI:15379"/>
        <dbReference type="ChEBI" id="CHEBI:29033"/>
        <dbReference type="ChEBI" id="CHEBI:29034"/>
        <dbReference type="EC" id="7.1.1.9"/>
    </reaction>
</comment>
<evidence type="ECO:0000256" key="4">
    <source>
        <dbReference type="ARBA" id="ARBA00022448"/>
    </source>
</evidence>